<name>D4L128_9FIRM</name>
<proteinExistence type="inferred from homology"/>
<dbReference type="GO" id="GO:0003677">
    <property type="term" value="F:DNA binding"/>
    <property type="evidence" value="ECO:0007669"/>
    <property type="project" value="UniProtKB-KW"/>
</dbReference>
<dbReference type="GO" id="GO:0009307">
    <property type="term" value="P:DNA restriction-modification system"/>
    <property type="evidence" value="ECO:0007669"/>
    <property type="project" value="UniProtKB-KW"/>
</dbReference>
<evidence type="ECO:0000256" key="2">
    <source>
        <dbReference type="ARBA" id="ARBA00022747"/>
    </source>
</evidence>
<evidence type="ECO:0000313" key="5">
    <source>
        <dbReference type="EMBL" id="CBL13318.1"/>
    </source>
</evidence>
<keyword evidence="5" id="KW-0540">Nuclease</keyword>
<keyword evidence="5" id="KW-0378">Hydrolase</keyword>
<feature type="domain" description="Type I restriction modification DNA specificity" evidence="4">
    <location>
        <begin position="231"/>
        <end position="388"/>
    </location>
</feature>
<sequence>MLRLLIENILDRRNVFMKIKDIGRVVTGKTPLTGVNEYYGGNIMFISPSDLHGDYLIEKSEKTITEEGLKSIESNSIDGISVLTGCIGWDMGNVAMCNSRCATNQQINAIIDFNHKLVDPRYVYYWLKGKKDYLFSIASVTRTPILSKSVFENIDIPLPSLKIQERVTKLLSLIDEKIRKNHQINDYLEEMAKTIYDYWFVQFDFPDENGNPYKSSGGKMIFCKELNRNIPQNWEYTSVGNITKCLDSDRIPLSSHQREEMKGTIPYYGATGIMDYVNRPIFSGDFVLLAEDGSVMDDNGNPILQRISGDVWINNHTHVLQPVNGYSCRLLYLLLKNIPVSMIKTGSIQLKINQANLNSYNILNIPKEIRTQFINQIEPMDTKIIQLQKENNILVQTRDWLLPILMNGQATIED</sequence>
<keyword evidence="3" id="KW-0238">DNA-binding</keyword>
<dbReference type="GO" id="GO:0009035">
    <property type="term" value="F:type I site-specific deoxyribonuclease activity"/>
    <property type="evidence" value="ECO:0007669"/>
    <property type="project" value="UniProtKB-EC"/>
</dbReference>
<organism evidence="5 6">
    <name type="scientific">Roseburia intestinalis XB6B4</name>
    <dbReference type="NCBI Taxonomy" id="718255"/>
    <lineage>
        <taxon>Bacteria</taxon>
        <taxon>Bacillati</taxon>
        <taxon>Bacillota</taxon>
        <taxon>Clostridia</taxon>
        <taxon>Lachnospirales</taxon>
        <taxon>Lachnospiraceae</taxon>
        <taxon>Roseburia</taxon>
    </lineage>
</organism>
<comment type="similarity">
    <text evidence="1">Belongs to the type-I restriction system S methylase family.</text>
</comment>
<evidence type="ECO:0000256" key="1">
    <source>
        <dbReference type="ARBA" id="ARBA00010923"/>
    </source>
</evidence>
<dbReference type="SUPFAM" id="SSF116734">
    <property type="entry name" value="DNA methylase specificity domain"/>
    <property type="match status" value="2"/>
</dbReference>
<evidence type="ECO:0000313" key="6">
    <source>
        <dbReference type="Proteomes" id="UP000008953"/>
    </source>
</evidence>
<reference evidence="5 6" key="2">
    <citation type="submission" date="2010-03" db="EMBL/GenBank/DDBJ databases">
        <authorList>
            <person name="Pajon A."/>
        </authorList>
    </citation>
    <scope>NUCLEOTIDE SEQUENCE [LARGE SCALE GENOMIC DNA]</scope>
    <source>
        <strain evidence="5 6">XB6B4</strain>
    </source>
</reference>
<evidence type="ECO:0000256" key="3">
    <source>
        <dbReference type="ARBA" id="ARBA00023125"/>
    </source>
</evidence>
<keyword evidence="5" id="KW-0255">Endonuclease</keyword>
<dbReference type="InterPro" id="IPR044946">
    <property type="entry name" value="Restrct_endonuc_typeI_TRD_sf"/>
</dbReference>
<accession>D4L128</accession>
<dbReference type="KEGG" id="rix:RO1_29450"/>
<dbReference type="Pfam" id="PF01420">
    <property type="entry name" value="Methylase_S"/>
    <property type="match status" value="2"/>
</dbReference>
<dbReference type="PANTHER" id="PTHR30408">
    <property type="entry name" value="TYPE-1 RESTRICTION ENZYME ECOKI SPECIFICITY PROTEIN"/>
    <property type="match status" value="1"/>
</dbReference>
<dbReference type="CDD" id="cd17516">
    <property type="entry name" value="RMtype1_S_HinAWORF1578P-TRD2-CR2_like"/>
    <property type="match status" value="1"/>
</dbReference>
<dbReference type="Proteomes" id="UP000008953">
    <property type="component" value="Chromosome"/>
</dbReference>
<dbReference type="InterPro" id="IPR052021">
    <property type="entry name" value="Type-I_RS_S_subunit"/>
</dbReference>
<dbReference type="Gene3D" id="3.90.220.20">
    <property type="entry name" value="DNA methylase specificity domains"/>
    <property type="match status" value="2"/>
</dbReference>
<dbReference type="REBASE" id="32060">
    <property type="entry name" value="S1.Rin6ORF29490P"/>
</dbReference>
<dbReference type="CDD" id="cd17262">
    <property type="entry name" value="RMtype1_S_Aco12261I-TRD2-CR2"/>
    <property type="match status" value="1"/>
</dbReference>
<dbReference type="EC" id="3.1.21.3" evidence="5"/>
<keyword evidence="2" id="KW-0680">Restriction system</keyword>
<dbReference type="PATRIC" id="fig|718255.3.peg.285"/>
<evidence type="ECO:0000259" key="4">
    <source>
        <dbReference type="Pfam" id="PF01420"/>
    </source>
</evidence>
<reference evidence="5 6" key="1">
    <citation type="submission" date="2010-03" db="EMBL/GenBank/DDBJ databases">
        <title>The genome sequence of Roseburia intestinalis XB6B4.</title>
        <authorList>
            <consortium name="metaHIT consortium -- http://www.metahit.eu/"/>
            <person name="Pajon A."/>
            <person name="Turner K."/>
            <person name="Parkhill J."/>
            <person name="Bernalier A."/>
        </authorList>
    </citation>
    <scope>NUCLEOTIDE SEQUENCE [LARGE SCALE GENOMIC DNA]</scope>
    <source>
        <strain evidence="5 6">XB6B4</strain>
    </source>
</reference>
<dbReference type="HOGENOM" id="CLU_021095_2_3_9"/>
<dbReference type="EMBL" id="FP929050">
    <property type="protein sequence ID" value="CBL13318.1"/>
    <property type="molecule type" value="Genomic_DNA"/>
</dbReference>
<dbReference type="PANTHER" id="PTHR30408:SF12">
    <property type="entry name" value="TYPE I RESTRICTION ENZYME MJAVIII SPECIFICITY SUBUNIT"/>
    <property type="match status" value="1"/>
</dbReference>
<dbReference type="InterPro" id="IPR000055">
    <property type="entry name" value="Restrct_endonuc_typeI_TRD"/>
</dbReference>
<gene>
    <name evidence="5" type="ORF">RO1_29450</name>
</gene>
<protein>
    <submittedName>
        <fullName evidence="5">Restriction endonuclease S subunits</fullName>
        <ecNumber evidence="5">3.1.21.3</ecNumber>
    </submittedName>
</protein>
<dbReference type="AlphaFoldDB" id="D4L128"/>
<feature type="domain" description="Type I restriction modification DNA specificity" evidence="4">
    <location>
        <begin position="16"/>
        <end position="189"/>
    </location>
</feature>